<dbReference type="Proteomes" id="UP000541033">
    <property type="component" value="Unassembled WGS sequence"/>
</dbReference>
<keyword evidence="3" id="KW-1185">Reference proteome</keyword>
<gene>
    <name evidence="2" type="ORF">FHX76_002874</name>
</gene>
<accession>A0A7X5R3F2</accession>
<dbReference type="GO" id="GO:0046464">
    <property type="term" value="P:acylglycerol catabolic process"/>
    <property type="evidence" value="ECO:0007669"/>
    <property type="project" value="TreeGrafter"/>
</dbReference>
<dbReference type="GO" id="GO:0016020">
    <property type="term" value="C:membrane"/>
    <property type="evidence" value="ECO:0007669"/>
    <property type="project" value="TreeGrafter"/>
</dbReference>
<dbReference type="InterPro" id="IPR000073">
    <property type="entry name" value="AB_hydrolase_1"/>
</dbReference>
<feature type="domain" description="AB hydrolase-1" evidence="1">
    <location>
        <begin position="48"/>
        <end position="291"/>
    </location>
</feature>
<organism evidence="2 3">
    <name type="scientific">Lysinibacter cavernae</name>
    <dbReference type="NCBI Taxonomy" id="1640652"/>
    <lineage>
        <taxon>Bacteria</taxon>
        <taxon>Bacillati</taxon>
        <taxon>Actinomycetota</taxon>
        <taxon>Actinomycetes</taxon>
        <taxon>Micrococcales</taxon>
        <taxon>Microbacteriaceae</taxon>
        <taxon>Lysinibacter</taxon>
    </lineage>
</organism>
<proteinExistence type="predicted"/>
<dbReference type="Gene3D" id="3.40.50.1820">
    <property type="entry name" value="alpha/beta hydrolase"/>
    <property type="match status" value="1"/>
</dbReference>
<evidence type="ECO:0000313" key="3">
    <source>
        <dbReference type="Proteomes" id="UP000541033"/>
    </source>
</evidence>
<comment type="caution">
    <text evidence="2">The sequence shown here is derived from an EMBL/GenBank/DDBJ whole genome shotgun (WGS) entry which is preliminary data.</text>
</comment>
<dbReference type="PANTHER" id="PTHR43798">
    <property type="entry name" value="MONOACYLGLYCEROL LIPASE"/>
    <property type="match status" value="1"/>
</dbReference>
<dbReference type="RefSeq" id="WP_167151779.1">
    <property type="nucleotide sequence ID" value="NZ_JAAMOX010000003.1"/>
</dbReference>
<reference evidence="2 3" key="1">
    <citation type="submission" date="2020-02" db="EMBL/GenBank/DDBJ databases">
        <title>Sequencing the genomes of 1000 actinobacteria strains.</title>
        <authorList>
            <person name="Klenk H.-P."/>
        </authorList>
    </citation>
    <scope>NUCLEOTIDE SEQUENCE [LARGE SCALE GENOMIC DNA]</scope>
    <source>
        <strain evidence="2 3">DSM 27960</strain>
    </source>
</reference>
<evidence type="ECO:0000313" key="2">
    <source>
        <dbReference type="EMBL" id="NIH54959.1"/>
    </source>
</evidence>
<evidence type="ECO:0000259" key="1">
    <source>
        <dbReference type="Pfam" id="PF12697"/>
    </source>
</evidence>
<name>A0A7X5R3F2_9MICO</name>
<dbReference type="InterPro" id="IPR029058">
    <property type="entry name" value="AB_hydrolase_fold"/>
</dbReference>
<dbReference type="InterPro" id="IPR050266">
    <property type="entry name" value="AB_hydrolase_sf"/>
</dbReference>
<protein>
    <submittedName>
        <fullName evidence="2">Pimeloyl-ACP methyl ester carboxylesterase</fullName>
    </submittedName>
</protein>
<dbReference type="PANTHER" id="PTHR43798:SF33">
    <property type="entry name" value="HYDROLASE, PUTATIVE (AFU_ORTHOLOGUE AFUA_2G14860)-RELATED"/>
    <property type="match status" value="1"/>
</dbReference>
<dbReference type="PRINTS" id="PR00111">
    <property type="entry name" value="ABHYDROLASE"/>
</dbReference>
<dbReference type="AlphaFoldDB" id="A0A7X5R3F2"/>
<dbReference type="EMBL" id="JAAMOX010000003">
    <property type="protein sequence ID" value="NIH54959.1"/>
    <property type="molecule type" value="Genomic_DNA"/>
</dbReference>
<dbReference type="Pfam" id="PF12697">
    <property type="entry name" value="Abhydrolase_6"/>
    <property type="match status" value="1"/>
</dbReference>
<dbReference type="GO" id="GO:0047372">
    <property type="term" value="F:monoacylglycerol lipase activity"/>
    <property type="evidence" value="ECO:0007669"/>
    <property type="project" value="TreeGrafter"/>
</dbReference>
<dbReference type="SUPFAM" id="SSF53474">
    <property type="entry name" value="alpha/beta-Hydrolases"/>
    <property type="match status" value="1"/>
</dbReference>
<sequence length="297" mass="31466">MTDEFSFLPGDAARVGAGRVPNVSRVSTADNTVSALRYGDGRPEVTWLHGAGLNAHTFDPTIIATALPAVSIDLPGHGDSTWRDDADYRPSTIAPSIAAAIAEFAGQGNPQILVGHSLGGLSAAIVAAEHPERVTSLVMIDITPGITPASGSEAVREFIAGQPDFVDVEEIVDRAIRFGIGHDRDVLRRGVFLNTRQRPDGRVIFKHHLAKLASLGQSKGGTPLEAADPGYSPIWEALERISVPVTLVRATAGFVSEDDAEEFIRRVPTASVVTIESGHNVQEHAPVELAAVIRSLA</sequence>